<comment type="caution">
    <text evidence="1">The sequence shown here is derived from an EMBL/GenBank/DDBJ whole genome shotgun (WGS) entry which is preliminary data.</text>
</comment>
<accession>A0A512JQP5</accession>
<organism evidence="1 2">
    <name type="scientific">Methylobacterium gnaphalii</name>
    <dbReference type="NCBI Taxonomy" id="1010610"/>
    <lineage>
        <taxon>Bacteria</taxon>
        <taxon>Pseudomonadati</taxon>
        <taxon>Pseudomonadota</taxon>
        <taxon>Alphaproteobacteria</taxon>
        <taxon>Hyphomicrobiales</taxon>
        <taxon>Methylobacteriaceae</taxon>
        <taxon>Methylobacterium</taxon>
    </lineage>
</organism>
<dbReference type="AlphaFoldDB" id="A0A512JQP5"/>
<dbReference type="Proteomes" id="UP000321750">
    <property type="component" value="Unassembled WGS sequence"/>
</dbReference>
<proteinExistence type="predicted"/>
<keyword evidence="2" id="KW-1185">Reference proteome</keyword>
<evidence type="ECO:0008006" key="3">
    <source>
        <dbReference type="Google" id="ProtNLM"/>
    </source>
</evidence>
<gene>
    <name evidence="1" type="ORF">MGN01_41320</name>
</gene>
<protein>
    <recommendedName>
        <fullName evidence="3">Membrane protease subunit</fullName>
    </recommendedName>
</protein>
<dbReference type="RefSeq" id="WP_238257869.1">
    <property type="nucleotide sequence ID" value="NZ_BJZV01000034.1"/>
</dbReference>
<dbReference type="EMBL" id="BJZV01000034">
    <property type="protein sequence ID" value="GEP12287.1"/>
    <property type="molecule type" value="Genomic_DNA"/>
</dbReference>
<name>A0A512JQP5_9HYPH</name>
<evidence type="ECO:0000313" key="2">
    <source>
        <dbReference type="Proteomes" id="UP000321750"/>
    </source>
</evidence>
<sequence>MPAILSVIATMFVLAAIAGGLAGCPSYNVYSQRMEGEAQLAKAESTRRTRVLEAQAEKDSAGLKADAEVIRAQGVANANKIIADSLGGAEGYLRWRYIEMLQETSGHGERSVIYLPTEAGMPILEAGKRPSSTAK</sequence>
<evidence type="ECO:0000313" key="1">
    <source>
        <dbReference type="EMBL" id="GEP12287.1"/>
    </source>
</evidence>
<reference evidence="1 2" key="1">
    <citation type="submission" date="2019-07" db="EMBL/GenBank/DDBJ databases">
        <title>Whole genome shotgun sequence of Methylobacterium gnaphalii NBRC 107716.</title>
        <authorList>
            <person name="Hosoyama A."/>
            <person name="Uohara A."/>
            <person name="Ohji S."/>
            <person name="Ichikawa N."/>
        </authorList>
    </citation>
    <scope>NUCLEOTIDE SEQUENCE [LARGE SCALE GENOMIC DNA]</scope>
    <source>
        <strain evidence="1 2">NBRC 107716</strain>
    </source>
</reference>